<comment type="caution">
    <text evidence="1">The sequence shown here is derived from an EMBL/GenBank/DDBJ whole genome shotgun (WGS) entry which is preliminary data.</text>
</comment>
<evidence type="ECO:0000313" key="1">
    <source>
        <dbReference type="EMBL" id="EPP34292.1"/>
    </source>
</evidence>
<protein>
    <submittedName>
        <fullName evidence="1">Uncharacterized protein</fullName>
    </submittedName>
</protein>
<organism evidence="1 2">
    <name type="scientific">Chlamydia ibidis</name>
    <dbReference type="NCBI Taxonomy" id="1405396"/>
    <lineage>
        <taxon>Bacteria</taxon>
        <taxon>Pseudomonadati</taxon>
        <taxon>Chlamydiota</taxon>
        <taxon>Chlamydiia</taxon>
        <taxon>Chlamydiales</taxon>
        <taxon>Chlamydiaceae</taxon>
        <taxon>Chlamydia/Chlamydophila group</taxon>
        <taxon>Chlamydia</taxon>
    </lineage>
</organism>
<accession>S7J2S3</accession>
<reference evidence="1 2" key="1">
    <citation type="submission" date="2013-04" db="EMBL/GenBank/DDBJ databases">
        <title>Genome sequence of Chlamydia psittaci 10-1398/11.</title>
        <authorList>
            <person name="Huot-Creasy H."/>
            <person name="McCracken C.L."/>
            <person name="Humphries M."/>
            <person name="Sachse K."/>
            <person name="Laroucau K."/>
            <person name="Bavoil P."/>
            <person name="Myers G.S."/>
        </authorList>
    </citation>
    <scope>NUCLEOTIDE SEQUENCE [LARGE SCALE GENOMIC DNA]</scope>
    <source>
        <strain evidence="1 2">10_1398_11</strain>
    </source>
</reference>
<dbReference type="Proteomes" id="UP000016200">
    <property type="component" value="Unassembled WGS sequence"/>
</dbReference>
<evidence type="ECO:0000313" key="2">
    <source>
        <dbReference type="Proteomes" id="UP000016200"/>
    </source>
</evidence>
<name>S7J2S3_9CHLA</name>
<dbReference type="HOGENOM" id="CLU_131228_3_0_0"/>
<dbReference type="EMBL" id="ATNB01000184">
    <property type="protein sequence ID" value="EPP34292.1"/>
    <property type="molecule type" value="Genomic_DNA"/>
</dbReference>
<gene>
    <name evidence="1" type="ORF">CP10139811_1114</name>
</gene>
<sequence length="43" mass="5216">MKITCFLYTNPPFMRKTRVFFSQITHLCENHVFSLRILHLTCK</sequence>
<proteinExistence type="predicted"/>
<dbReference type="AlphaFoldDB" id="S7J2S3"/>